<dbReference type="VEuPathDB" id="AmoebaDB:NfTy_053010"/>
<evidence type="ECO:0000256" key="1">
    <source>
        <dbReference type="SAM" id="MobiDB-lite"/>
    </source>
</evidence>
<dbReference type="GeneID" id="68107314"/>
<organism evidence="2 3">
    <name type="scientific">Naegleria fowleri</name>
    <name type="common">Brain eating amoeba</name>
    <dbReference type="NCBI Taxonomy" id="5763"/>
    <lineage>
        <taxon>Eukaryota</taxon>
        <taxon>Discoba</taxon>
        <taxon>Heterolobosea</taxon>
        <taxon>Tetramitia</taxon>
        <taxon>Eutetramitia</taxon>
        <taxon>Vahlkampfiidae</taxon>
        <taxon>Naegleria</taxon>
    </lineage>
</organism>
<reference evidence="2 3" key="1">
    <citation type="journal article" date="2019" name="Sci. Rep.">
        <title>Nanopore sequencing improves the draft genome of the human pathogenic amoeba Naegleria fowleri.</title>
        <authorList>
            <person name="Liechti N."/>
            <person name="Schurch N."/>
            <person name="Bruggmann R."/>
            <person name="Wittwer M."/>
        </authorList>
    </citation>
    <scope>NUCLEOTIDE SEQUENCE [LARGE SCALE GENOMIC DNA]</scope>
    <source>
        <strain evidence="2 3">ATCC 30894</strain>
    </source>
</reference>
<dbReference type="EMBL" id="VFQX01000001">
    <property type="protein sequence ID" value="KAF0985057.1"/>
    <property type="molecule type" value="Genomic_DNA"/>
</dbReference>
<dbReference type="VEuPathDB" id="AmoebaDB:FDP41_000096"/>
<dbReference type="RefSeq" id="XP_044569770.1">
    <property type="nucleotide sequence ID" value="XM_044713575.1"/>
</dbReference>
<dbReference type="VEuPathDB" id="AmoebaDB:NF0010980"/>
<feature type="region of interest" description="Disordered" evidence="1">
    <location>
        <begin position="1"/>
        <end position="30"/>
    </location>
</feature>
<dbReference type="AlphaFoldDB" id="A0A6A5C6X9"/>
<evidence type="ECO:0000313" key="2">
    <source>
        <dbReference type="EMBL" id="KAF0985057.1"/>
    </source>
</evidence>
<evidence type="ECO:0000313" key="3">
    <source>
        <dbReference type="Proteomes" id="UP000444721"/>
    </source>
</evidence>
<name>A0A6A5C6X9_NAEFO</name>
<gene>
    <name evidence="2" type="ORF">FDP41_000096</name>
</gene>
<accession>A0A6A5C6X9</accession>
<comment type="caution">
    <text evidence="2">The sequence shown here is derived from an EMBL/GenBank/DDBJ whole genome shotgun (WGS) entry which is preliminary data.</text>
</comment>
<sequence>MFKSLEFSGNNDFQLPKERPQSRSSWGLRSSTSLRDKTVKFMRRDDYRILNLGIYRKTAQLLKVLREEFENERLTYFLNPETKKEVCYEELFNLDVVLVLEDADVVEYMIHYYKKSTSKGAL</sequence>
<protein>
    <submittedName>
        <fullName evidence="2">Uncharacterized protein</fullName>
    </submittedName>
</protein>
<proteinExistence type="predicted"/>
<keyword evidence="3" id="KW-1185">Reference proteome</keyword>
<dbReference type="Proteomes" id="UP000444721">
    <property type="component" value="Unassembled WGS sequence"/>
</dbReference>